<reference evidence="2" key="1">
    <citation type="journal article" date="2020" name="bioRxiv">
        <title>Comparative genomics of Chlamydomonas.</title>
        <authorList>
            <person name="Craig R.J."/>
            <person name="Hasan A.R."/>
            <person name="Ness R.W."/>
            <person name="Keightley P.D."/>
        </authorList>
    </citation>
    <scope>NUCLEOTIDE SEQUENCE</scope>
    <source>
        <strain evidence="2">SAG 7.73</strain>
    </source>
</reference>
<name>A0A835SKB4_CHLIN</name>
<dbReference type="Proteomes" id="UP000650467">
    <property type="component" value="Unassembled WGS sequence"/>
</dbReference>
<dbReference type="EMBL" id="JAEHOC010000043">
    <property type="protein sequence ID" value="KAG2427126.1"/>
    <property type="molecule type" value="Genomic_DNA"/>
</dbReference>
<evidence type="ECO:0000313" key="3">
    <source>
        <dbReference type="Proteomes" id="UP000650467"/>
    </source>
</evidence>
<feature type="compositionally biased region" description="Low complexity" evidence="1">
    <location>
        <begin position="1"/>
        <end position="10"/>
    </location>
</feature>
<accession>A0A835SKB4</accession>
<organism evidence="2 3">
    <name type="scientific">Chlamydomonas incerta</name>
    <dbReference type="NCBI Taxonomy" id="51695"/>
    <lineage>
        <taxon>Eukaryota</taxon>
        <taxon>Viridiplantae</taxon>
        <taxon>Chlorophyta</taxon>
        <taxon>core chlorophytes</taxon>
        <taxon>Chlorophyceae</taxon>
        <taxon>CS clade</taxon>
        <taxon>Chlamydomonadales</taxon>
        <taxon>Chlamydomonadaceae</taxon>
        <taxon>Chlamydomonas</taxon>
    </lineage>
</organism>
<protein>
    <submittedName>
        <fullName evidence="2">Uncharacterized protein</fullName>
    </submittedName>
</protein>
<feature type="region of interest" description="Disordered" evidence="1">
    <location>
        <begin position="1"/>
        <end position="49"/>
    </location>
</feature>
<keyword evidence="3" id="KW-1185">Reference proteome</keyword>
<feature type="region of interest" description="Disordered" evidence="1">
    <location>
        <begin position="617"/>
        <end position="649"/>
    </location>
</feature>
<feature type="compositionally biased region" description="Low complexity" evidence="1">
    <location>
        <begin position="617"/>
        <end position="641"/>
    </location>
</feature>
<feature type="compositionally biased region" description="Gly residues" evidence="1">
    <location>
        <begin position="23"/>
        <end position="34"/>
    </location>
</feature>
<gene>
    <name evidence="2" type="ORF">HXX76_012636</name>
</gene>
<comment type="caution">
    <text evidence="2">The sequence shown here is derived from an EMBL/GenBank/DDBJ whole genome shotgun (WGS) entry which is preliminary data.</text>
</comment>
<feature type="compositionally biased region" description="Polar residues" evidence="1">
    <location>
        <begin position="35"/>
        <end position="49"/>
    </location>
</feature>
<proteinExistence type="predicted"/>
<evidence type="ECO:0000313" key="2">
    <source>
        <dbReference type="EMBL" id="KAG2427126.1"/>
    </source>
</evidence>
<evidence type="ECO:0000256" key="1">
    <source>
        <dbReference type="SAM" id="MobiDB-lite"/>
    </source>
</evidence>
<sequence>MACTASKAPCGSPPPPAPYIGLASGGGREGGGTGSQDSASNATGAQPQQQLKPTYAVLLNLRNLTADPAALAQVQQGAPLFVTGYPQSSRNSDNGVRQTTVLLVVKLRRDDSVQFSGGPAEVLRPLWTSDRLDAPALEIKVGVVAVTVPALEWTDDDNDGVMDGAAAFQAGAVVSNWLDEATNLRNFVDVCSWGKAQLSPNNADDIYNFGAGYTEVALTGIDLGALGDEAAAQAQDAAVAGAATTPLQGWAVCVGYLLGRMRSTAEAQLRGEGSTFGTDWDYVLFALPEGVKALAARSCATAAVAGGGGGGGGGGVAGDGGTQVDWLVSQVSSVLLIASQLNCRRTGQGDAADVCGSSFAGVGGDTTLVNAAVRGLGGNFGLRQALVPSALAELATQDPSSGLSGADVQCFNGPQSWLLGWAEIATGQDLVWNLDNPAAFASQWFTLQAYGSVRGTLLRLRVLHGAGAARSSVFWVVFRAAASSTANRKVPIKQLFLTGTVRDAVHVYEMSSGRNERIASSPDPIWWGYAPSPLNPYVAAPVREAAMAAGPGAGATSDVGTEPPLAWLKVWPEQRMQANRLALTAPVRMCLVWSPDAEGAIAAAAGVAAAAAAAGRTSTAASRPAGAPKPGATSSSTSPAARVFGTAAA</sequence>
<dbReference type="AlphaFoldDB" id="A0A835SKB4"/>